<feature type="signal peptide" evidence="6">
    <location>
        <begin position="1"/>
        <end position="23"/>
    </location>
</feature>
<proteinExistence type="predicted"/>
<dbReference type="GO" id="GO:0016020">
    <property type="term" value="C:membrane"/>
    <property type="evidence" value="ECO:0007669"/>
    <property type="project" value="UniProtKB-SubCell"/>
</dbReference>
<evidence type="ECO:0000256" key="3">
    <source>
        <dbReference type="ARBA" id="ARBA00022989"/>
    </source>
</evidence>
<organism evidence="8 9">
    <name type="scientific">Endocarpon pusillum</name>
    <dbReference type="NCBI Taxonomy" id="364733"/>
    <lineage>
        <taxon>Eukaryota</taxon>
        <taxon>Fungi</taxon>
        <taxon>Dikarya</taxon>
        <taxon>Ascomycota</taxon>
        <taxon>Pezizomycotina</taxon>
        <taxon>Eurotiomycetes</taxon>
        <taxon>Chaetothyriomycetidae</taxon>
        <taxon>Verrucariales</taxon>
        <taxon>Verrucariaceae</taxon>
        <taxon>Endocarpon</taxon>
    </lineage>
</organism>
<gene>
    <name evidence="8" type="ORF">GJ744_004681</name>
</gene>
<evidence type="ECO:0000256" key="4">
    <source>
        <dbReference type="ARBA" id="ARBA00023136"/>
    </source>
</evidence>
<keyword evidence="2" id="KW-0812">Transmembrane</keyword>
<protein>
    <recommendedName>
        <fullName evidence="7">LicD/FKTN/FKRP nucleotidyltransferase domain-containing protein</fullName>
    </recommendedName>
</protein>
<feature type="compositionally biased region" description="Pro residues" evidence="5">
    <location>
        <begin position="33"/>
        <end position="43"/>
    </location>
</feature>
<feature type="region of interest" description="Disordered" evidence="5">
    <location>
        <begin position="25"/>
        <end position="67"/>
    </location>
</feature>
<keyword evidence="4" id="KW-0472">Membrane</keyword>
<dbReference type="GO" id="GO:0009100">
    <property type="term" value="P:glycoprotein metabolic process"/>
    <property type="evidence" value="ECO:0007669"/>
    <property type="project" value="UniProtKB-ARBA"/>
</dbReference>
<dbReference type="PANTHER" id="PTHR15407:SF28">
    <property type="entry name" value="RIBITOL-5-PHOSPHATE TRANSFERASE FKTN"/>
    <property type="match status" value="1"/>
</dbReference>
<reference evidence="8" key="1">
    <citation type="submission" date="2020-02" db="EMBL/GenBank/DDBJ databases">
        <authorList>
            <person name="Palmer J.M."/>
        </authorList>
    </citation>
    <scope>NUCLEOTIDE SEQUENCE</scope>
    <source>
        <strain evidence="8">EPUS1.4</strain>
        <tissue evidence="8">Thallus</tissue>
    </source>
</reference>
<evidence type="ECO:0000313" key="8">
    <source>
        <dbReference type="EMBL" id="KAF7503043.1"/>
    </source>
</evidence>
<dbReference type="Proteomes" id="UP000606974">
    <property type="component" value="Unassembled WGS sequence"/>
</dbReference>
<sequence>MLRILSCCLLILSLFSLVTFTHPQPTSSSSPPSTTPKPLPTPPSNEADRNKYFHEPGGHEPGEDDRLGHYDTRYFHGLVSVDERTETLTHMVRAYLTTFRKLGLETWIAHGTLLGWWWNGKVLPWDWDVDTQVSGATLMYMAENCNQTTHDYVSDDKDYQRTYLLDVNPWSKQRDPGDGANIIDARWIDTTNGLYIDITGLSEVHPEEKPGIWSCKNFHDYRIRDLYPMRESIFEGVRARIPYAYDQILVQEYTAQALVNTTHEGHRWHEDVKEWIPISGEAS</sequence>
<dbReference type="InterPro" id="IPR009644">
    <property type="entry name" value="FKTN/MNN4/W02B3.4-1"/>
</dbReference>
<dbReference type="AlphaFoldDB" id="A0A8H7A5P3"/>
<dbReference type="Pfam" id="PF04991">
    <property type="entry name" value="LicD"/>
    <property type="match status" value="1"/>
</dbReference>
<dbReference type="OrthoDB" id="444255at2759"/>
<evidence type="ECO:0000313" key="9">
    <source>
        <dbReference type="Proteomes" id="UP000606974"/>
    </source>
</evidence>
<dbReference type="EMBL" id="JAACFV010000200">
    <property type="protein sequence ID" value="KAF7503043.1"/>
    <property type="molecule type" value="Genomic_DNA"/>
</dbReference>
<comment type="caution">
    <text evidence="8">The sequence shown here is derived from an EMBL/GenBank/DDBJ whole genome shotgun (WGS) entry which is preliminary data.</text>
</comment>
<keyword evidence="9" id="KW-1185">Reference proteome</keyword>
<comment type="subcellular location">
    <subcellularLocation>
        <location evidence="1">Membrane</location>
        <topology evidence="1">Single-pass membrane protein</topology>
    </subcellularLocation>
</comment>
<dbReference type="InterPro" id="IPR007074">
    <property type="entry name" value="LicD/FKTN/FKRP_NTP_transf"/>
</dbReference>
<feature type="domain" description="LicD/FKTN/FKRP nucleotidyltransferase" evidence="7">
    <location>
        <begin position="100"/>
        <end position="207"/>
    </location>
</feature>
<keyword evidence="3" id="KW-1133">Transmembrane helix</keyword>
<accession>A0A8H7A5P3</accession>
<evidence type="ECO:0000259" key="7">
    <source>
        <dbReference type="Pfam" id="PF04991"/>
    </source>
</evidence>
<evidence type="ECO:0000256" key="6">
    <source>
        <dbReference type="SAM" id="SignalP"/>
    </source>
</evidence>
<evidence type="ECO:0000256" key="5">
    <source>
        <dbReference type="SAM" id="MobiDB-lite"/>
    </source>
</evidence>
<name>A0A8H7A5P3_9EURO</name>
<evidence type="ECO:0000256" key="1">
    <source>
        <dbReference type="ARBA" id="ARBA00004167"/>
    </source>
</evidence>
<keyword evidence="6" id="KW-0732">Signal</keyword>
<evidence type="ECO:0000256" key="2">
    <source>
        <dbReference type="ARBA" id="ARBA00022692"/>
    </source>
</evidence>
<feature type="compositionally biased region" description="Basic and acidic residues" evidence="5">
    <location>
        <begin position="46"/>
        <end position="67"/>
    </location>
</feature>
<feature type="chain" id="PRO_5034318825" description="LicD/FKTN/FKRP nucleotidyltransferase domain-containing protein" evidence="6">
    <location>
        <begin position="24"/>
        <end position="283"/>
    </location>
</feature>
<dbReference type="PANTHER" id="PTHR15407">
    <property type="entry name" value="FUKUTIN-RELATED"/>
    <property type="match status" value="1"/>
</dbReference>